<keyword evidence="5" id="KW-0539">Nucleus</keyword>
<dbReference type="EMBL" id="HBFW01017776">
    <property type="protein sequence ID" value="CAD8940331.1"/>
    <property type="molecule type" value="Transcribed_RNA"/>
</dbReference>
<dbReference type="AlphaFoldDB" id="A0A7S1D775"/>
<organism evidence="7">
    <name type="scientific">Cyclophora tenuis</name>
    <name type="common">Marine diatom</name>
    <dbReference type="NCBI Taxonomy" id="216820"/>
    <lineage>
        <taxon>Eukaryota</taxon>
        <taxon>Sar</taxon>
        <taxon>Stramenopiles</taxon>
        <taxon>Ochrophyta</taxon>
        <taxon>Bacillariophyta</taxon>
        <taxon>Fragilariophyceae</taxon>
        <taxon>Fragilariophycidae</taxon>
        <taxon>Cyclophorales</taxon>
        <taxon>Cyclophoraceae</taxon>
        <taxon>Cyclophora</taxon>
    </lineage>
</organism>
<dbReference type="PANTHER" id="PTHR11223:SF2">
    <property type="entry name" value="EXPORTIN-1"/>
    <property type="match status" value="1"/>
</dbReference>
<keyword evidence="3" id="KW-0813">Transport</keyword>
<dbReference type="InterPro" id="IPR016024">
    <property type="entry name" value="ARM-type_fold"/>
</dbReference>
<evidence type="ECO:0000256" key="2">
    <source>
        <dbReference type="ARBA" id="ARBA00009466"/>
    </source>
</evidence>
<dbReference type="GO" id="GO:0005737">
    <property type="term" value="C:cytoplasm"/>
    <property type="evidence" value="ECO:0007669"/>
    <property type="project" value="TreeGrafter"/>
</dbReference>
<proteinExistence type="inferred from homology"/>
<evidence type="ECO:0000256" key="3">
    <source>
        <dbReference type="ARBA" id="ARBA00022448"/>
    </source>
</evidence>
<dbReference type="InterPro" id="IPR011989">
    <property type="entry name" value="ARM-like"/>
</dbReference>
<comment type="subcellular location">
    <subcellularLocation>
        <location evidence="1">Nucleus</location>
    </subcellularLocation>
</comment>
<dbReference type="SUPFAM" id="SSF48371">
    <property type="entry name" value="ARM repeat"/>
    <property type="match status" value="1"/>
</dbReference>
<reference evidence="7" key="1">
    <citation type="submission" date="2021-01" db="EMBL/GenBank/DDBJ databases">
        <authorList>
            <person name="Corre E."/>
            <person name="Pelletier E."/>
            <person name="Niang G."/>
            <person name="Scheremetjew M."/>
            <person name="Finn R."/>
            <person name="Kale V."/>
            <person name="Holt S."/>
            <person name="Cochrane G."/>
            <person name="Meng A."/>
            <person name="Brown T."/>
            <person name="Cohen L."/>
        </authorList>
    </citation>
    <scope>NUCLEOTIDE SEQUENCE</scope>
    <source>
        <strain evidence="7">ECT3854</strain>
    </source>
</reference>
<dbReference type="GO" id="GO:0005634">
    <property type="term" value="C:nucleus"/>
    <property type="evidence" value="ECO:0007669"/>
    <property type="project" value="UniProtKB-SubCell"/>
</dbReference>
<protein>
    <recommendedName>
        <fullName evidence="6">Exportin-1 C-terminal domain-containing protein</fullName>
    </recommendedName>
</protein>
<dbReference type="PANTHER" id="PTHR11223">
    <property type="entry name" value="EXPORTIN 1/5"/>
    <property type="match status" value="1"/>
</dbReference>
<dbReference type="SMART" id="SM01102">
    <property type="entry name" value="CRM1_C"/>
    <property type="match status" value="1"/>
</dbReference>
<dbReference type="Gene3D" id="1.25.10.10">
    <property type="entry name" value="Leucine-rich Repeat Variant"/>
    <property type="match status" value="1"/>
</dbReference>
<dbReference type="InterPro" id="IPR045065">
    <property type="entry name" value="XPO1/5"/>
</dbReference>
<dbReference type="GO" id="GO:0006611">
    <property type="term" value="P:protein export from nucleus"/>
    <property type="evidence" value="ECO:0007669"/>
    <property type="project" value="InterPro"/>
</dbReference>
<dbReference type="InterPro" id="IPR014877">
    <property type="entry name" value="XPO1_C_dom"/>
</dbReference>
<comment type="similarity">
    <text evidence="2">Belongs to the exportin family.</text>
</comment>
<evidence type="ECO:0000313" key="7">
    <source>
        <dbReference type="EMBL" id="CAD8940331.1"/>
    </source>
</evidence>
<evidence type="ECO:0000256" key="5">
    <source>
        <dbReference type="ARBA" id="ARBA00023242"/>
    </source>
</evidence>
<dbReference type="GO" id="GO:0000055">
    <property type="term" value="P:ribosomal large subunit export from nucleus"/>
    <property type="evidence" value="ECO:0007669"/>
    <property type="project" value="TreeGrafter"/>
</dbReference>
<evidence type="ECO:0000256" key="4">
    <source>
        <dbReference type="ARBA" id="ARBA00022927"/>
    </source>
</evidence>
<name>A0A7S1D775_CYCTE</name>
<dbReference type="Pfam" id="PF08767">
    <property type="entry name" value="CRM1_C"/>
    <property type="match status" value="1"/>
</dbReference>
<feature type="domain" description="Exportin-1 C-terminal" evidence="6">
    <location>
        <begin position="41"/>
        <end position="367"/>
    </location>
</feature>
<sequence>MDLASKNVESLVEPSTIKEIVKILKTNNRVCGSVGSLFTSQLQKFFHEMLNVYKVYSERISAAIAQQGAIATKMSLVRTMRSAKKEVLRLLITFIDKSGPPEAAPQEVAQGFIPPVLDPILGDYQRNIAGARDPEVLHLFTTVITKLRQNVQNDVPRVMEAVFECTLQMITTNFEDYPEHRIRFFEFLKSINQYCFPALFNIPAEHQKLVVDSVVWAMKHTERNIADTGLDILNELIQNVSKTPNVAQGFYQQFLLSLIQDVFAVMTDRLHKTGFRMQATLLRTMFHLVVNNDVTVPLFDPSTAAPGQTNHVFLRDHISNLLITSFPNLTRSQVSSFVDGMFDPKLDLPSFKTHCRDFLIQLKEFSVEDNSGLFRDEAEKEAREREQAIMARRSAVPGMLKPSEIVDEDL</sequence>
<keyword evidence="4" id="KW-0653">Protein transport</keyword>
<accession>A0A7S1D775</accession>
<evidence type="ECO:0000256" key="1">
    <source>
        <dbReference type="ARBA" id="ARBA00004123"/>
    </source>
</evidence>
<dbReference type="GO" id="GO:0000056">
    <property type="term" value="P:ribosomal small subunit export from nucleus"/>
    <property type="evidence" value="ECO:0007669"/>
    <property type="project" value="TreeGrafter"/>
</dbReference>
<evidence type="ECO:0000259" key="6">
    <source>
        <dbReference type="SMART" id="SM01102"/>
    </source>
</evidence>
<gene>
    <name evidence="7" type="ORF">CTEN0397_LOCUS11397</name>
</gene>
<dbReference type="GO" id="GO:0005049">
    <property type="term" value="F:nuclear export signal receptor activity"/>
    <property type="evidence" value="ECO:0007669"/>
    <property type="project" value="InterPro"/>
</dbReference>